<dbReference type="InterPro" id="IPR049445">
    <property type="entry name" value="TetR_SbtR-like_C"/>
</dbReference>
<keyword evidence="2 4" id="KW-0238">DNA-binding</keyword>
<evidence type="ECO:0000256" key="4">
    <source>
        <dbReference type="PROSITE-ProRule" id="PRU00335"/>
    </source>
</evidence>
<dbReference type="EMBL" id="BAABDE010000028">
    <property type="protein sequence ID" value="GAA3828285.1"/>
    <property type="molecule type" value="Genomic_DNA"/>
</dbReference>
<evidence type="ECO:0000313" key="6">
    <source>
        <dbReference type="EMBL" id="GAA3828285.1"/>
    </source>
</evidence>
<accession>A0ABP7IVW8</accession>
<dbReference type="PANTHER" id="PTHR30055">
    <property type="entry name" value="HTH-TYPE TRANSCRIPTIONAL REGULATOR RUTR"/>
    <property type="match status" value="1"/>
</dbReference>
<keyword evidence="1" id="KW-0805">Transcription regulation</keyword>
<dbReference type="Pfam" id="PF00440">
    <property type="entry name" value="TetR_N"/>
    <property type="match status" value="1"/>
</dbReference>
<proteinExistence type="predicted"/>
<dbReference type="InterPro" id="IPR001647">
    <property type="entry name" value="HTH_TetR"/>
</dbReference>
<sequence>MEAIAGPDDIALRAGVGNATLYRYFPTRDALLDAVYSADIEALTGAARELLETTENGQALRAWLRLVIEHLTARRGLTSASLNTAGDSQNLNCHWHDPMEATVTELLADAREDVGATELLMVANTIATAAEFSPGAAERLLDLTLDGITPR</sequence>
<reference evidence="7" key="1">
    <citation type="journal article" date="2019" name="Int. J. Syst. Evol. Microbiol.">
        <title>The Global Catalogue of Microorganisms (GCM) 10K type strain sequencing project: providing services to taxonomists for standard genome sequencing and annotation.</title>
        <authorList>
            <consortium name="The Broad Institute Genomics Platform"/>
            <consortium name="The Broad Institute Genome Sequencing Center for Infectious Disease"/>
            <person name="Wu L."/>
            <person name="Ma J."/>
        </authorList>
    </citation>
    <scope>NUCLEOTIDE SEQUENCE [LARGE SCALE GENOMIC DNA]</scope>
    <source>
        <strain evidence="7">JCM 17138</strain>
    </source>
</reference>
<keyword evidence="7" id="KW-1185">Reference proteome</keyword>
<dbReference type="Pfam" id="PF21597">
    <property type="entry name" value="TetR_C_43"/>
    <property type="match status" value="1"/>
</dbReference>
<dbReference type="InterPro" id="IPR036271">
    <property type="entry name" value="Tet_transcr_reg_TetR-rel_C_sf"/>
</dbReference>
<keyword evidence="3" id="KW-0804">Transcription</keyword>
<dbReference type="InterPro" id="IPR050109">
    <property type="entry name" value="HTH-type_TetR-like_transc_reg"/>
</dbReference>
<feature type="DNA-binding region" description="H-T-H motif" evidence="4">
    <location>
        <begin position="6"/>
        <end position="25"/>
    </location>
</feature>
<protein>
    <recommendedName>
        <fullName evidence="5">HTH tetR-type domain-containing protein</fullName>
    </recommendedName>
</protein>
<dbReference type="RefSeq" id="WP_275776353.1">
    <property type="nucleotide sequence ID" value="NZ_BAABDE010000028.1"/>
</dbReference>
<evidence type="ECO:0000259" key="5">
    <source>
        <dbReference type="PROSITE" id="PS50977"/>
    </source>
</evidence>
<dbReference type="Gene3D" id="1.10.357.10">
    <property type="entry name" value="Tetracycline Repressor, domain 2"/>
    <property type="match status" value="1"/>
</dbReference>
<evidence type="ECO:0000256" key="2">
    <source>
        <dbReference type="ARBA" id="ARBA00023125"/>
    </source>
</evidence>
<feature type="domain" description="HTH tetR-type" evidence="5">
    <location>
        <begin position="1"/>
        <end position="43"/>
    </location>
</feature>
<dbReference type="PANTHER" id="PTHR30055:SF234">
    <property type="entry name" value="HTH-TYPE TRANSCRIPTIONAL REGULATOR BETI"/>
    <property type="match status" value="1"/>
</dbReference>
<evidence type="ECO:0000313" key="7">
    <source>
        <dbReference type="Proteomes" id="UP001501009"/>
    </source>
</evidence>
<evidence type="ECO:0000256" key="1">
    <source>
        <dbReference type="ARBA" id="ARBA00023015"/>
    </source>
</evidence>
<organism evidence="6 7">
    <name type="scientific">Streptomyces coacervatus</name>
    <dbReference type="NCBI Taxonomy" id="647381"/>
    <lineage>
        <taxon>Bacteria</taxon>
        <taxon>Bacillati</taxon>
        <taxon>Actinomycetota</taxon>
        <taxon>Actinomycetes</taxon>
        <taxon>Kitasatosporales</taxon>
        <taxon>Streptomycetaceae</taxon>
        <taxon>Streptomyces</taxon>
    </lineage>
</organism>
<gene>
    <name evidence="6" type="ORF">GCM10022403_071950</name>
</gene>
<name>A0ABP7IVW8_9ACTN</name>
<dbReference type="Proteomes" id="UP001501009">
    <property type="component" value="Unassembled WGS sequence"/>
</dbReference>
<dbReference type="SUPFAM" id="SSF46689">
    <property type="entry name" value="Homeodomain-like"/>
    <property type="match status" value="1"/>
</dbReference>
<comment type="caution">
    <text evidence="6">The sequence shown here is derived from an EMBL/GenBank/DDBJ whole genome shotgun (WGS) entry which is preliminary data.</text>
</comment>
<dbReference type="SUPFAM" id="SSF48498">
    <property type="entry name" value="Tetracyclin repressor-like, C-terminal domain"/>
    <property type="match status" value="1"/>
</dbReference>
<dbReference type="PROSITE" id="PS50977">
    <property type="entry name" value="HTH_TETR_2"/>
    <property type="match status" value="1"/>
</dbReference>
<evidence type="ECO:0000256" key="3">
    <source>
        <dbReference type="ARBA" id="ARBA00023163"/>
    </source>
</evidence>
<dbReference type="InterPro" id="IPR009057">
    <property type="entry name" value="Homeodomain-like_sf"/>
</dbReference>